<evidence type="ECO:0000256" key="7">
    <source>
        <dbReference type="ARBA" id="ARBA00022679"/>
    </source>
</evidence>
<dbReference type="EMBL" id="JANCLU010000032">
    <property type="protein sequence ID" value="MCP8940993.1"/>
    <property type="molecule type" value="Genomic_DNA"/>
</dbReference>
<evidence type="ECO:0000256" key="10">
    <source>
        <dbReference type="ARBA" id="ARBA00022801"/>
    </source>
</evidence>
<evidence type="ECO:0000256" key="3">
    <source>
        <dbReference type="ARBA" id="ARBA00001946"/>
    </source>
</evidence>
<evidence type="ECO:0000259" key="20">
    <source>
        <dbReference type="PROSITE" id="PS50109"/>
    </source>
</evidence>
<evidence type="ECO:0000256" key="17">
    <source>
        <dbReference type="ARBA" id="ARBA00040454"/>
    </source>
</evidence>
<comment type="caution">
    <text evidence="22">The sequence shown here is derived from an EMBL/GenBank/DDBJ whole genome shotgun (WGS) entry which is preliminary data.</text>
</comment>
<dbReference type="SMART" id="SM00387">
    <property type="entry name" value="HATPase_c"/>
    <property type="match status" value="1"/>
</dbReference>
<dbReference type="Pfam" id="PF02518">
    <property type="entry name" value="HATPase_c"/>
    <property type="match status" value="1"/>
</dbReference>
<evidence type="ECO:0000313" key="23">
    <source>
        <dbReference type="Proteomes" id="UP001205890"/>
    </source>
</evidence>
<comment type="cofactor">
    <cofactor evidence="2">
        <name>Mn(2+)</name>
        <dbReference type="ChEBI" id="CHEBI:29035"/>
    </cofactor>
</comment>
<keyword evidence="15" id="KW-0346">Stress response</keyword>
<feature type="domain" description="Histidine kinase" evidence="20">
    <location>
        <begin position="232"/>
        <end position="445"/>
    </location>
</feature>
<keyword evidence="7" id="KW-0808">Transferase</keyword>
<keyword evidence="16" id="KW-0464">Manganese</keyword>
<reference evidence="22 23" key="1">
    <citation type="submission" date="2022-07" db="EMBL/GenBank/DDBJ databases">
        <authorList>
            <person name="Li W.-J."/>
            <person name="Deng Q.-Q."/>
        </authorList>
    </citation>
    <scope>NUCLEOTIDE SEQUENCE [LARGE SCALE GENOMIC DNA]</scope>
    <source>
        <strain evidence="22 23">SYSU M60028</strain>
    </source>
</reference>
<dbReference type="EC" id="2.7.13.3" evidence="5"/>
<evidence type="ECO:0000256" key="13">
    <source>
        <dbReference type="ARBA" id="ARBA00022912"/>
    </source>
</evidence>
<feature type="domain" description="HAMP" evidence="21">
    <location>
        <begin position="163"/>
        <end position="218"/>
    </location>
</feature>
<dbReference type="PRINTS" id="PR00344">
    <property type="entry name" value="BCTRLSENSOR"/>
</dbReference>
<evidence type="ECO:0000256" key="19">
    <source>
        <dbReference type="SAM" id="Phobius"/>
    </source>
</evidence>
<accession>A0ABT1LIN0</accession>
<evidence type="ECO:0000256" key="4">
    <source>
        <dbReference type="ARBA" id="ARBA00004370"/>
    </source>
</evidence>
<evidence type="ECO:0000256" key="11">
    <source>
        <dbReference type="ARBA" id="ARBA00022840"/>
    </source>
</evidence>
<sequence length="447" mass="48301">MVAEVLIYVPSIANFRRNWLNDRIAAAQIAALVLEAAPAGAVPEELQRRLLDQIGASSVAVRSGGARRLLAVTDLPHSVERMVDLREASPWVWIVDAFGALTGPEHTMLRIVGPGMDGVEFVEIVLDEAPLRSAMWRYSANVLLLSLVISIVTALLVYRALHVMIVRPVRRLTSSIMAFGRRPEDAGPVIRPSGRDDEIGQAEDALAAMQKSLADELRQKKHLAALGLAVSKINHDLRNMLASAQLFSDRISGISEPTVQRFAPKLIGALDRAIGFCESTLAYGRAAERPPERRAVPLAPMVEDLRDLLGLWDDSDIALVNDVPDGLTADADPEHLFRVLLNLGRNAVQALRDHAAENPDAPRRIAVSARRDGSATVIEVADTGPGVPARVRERLFEAFLGSNRRGGSGLGLAIAAELVHAHGGTISLEPTETGSLFRVVIPDSELV</sequence>
<evidence type="ECO:0000313" key="22">
    <source>
        <dbReference type="EMBL" id="MCP8940993.1"/>
    </source>
</evidence>
<dbReference type="InterPro" id="IPR003660">
    <property type="entry name" value="HAMP_dom"/>
</dbReference>
<keyword evidence="23" id="KW-1185">Reference proteome</keyword>
<evidence type="ECO:0000256" key="5">
    <source>
        <dbReference type="ARBA" id="ARBA00012438"/>
    </source>
</evidence>
<dbReference type="PROSITE" id="PS50885">
    <property type="entry name" value="HAMP"/>
    <property type="match status" value="1"/>
</dbReference>
<evidence type="ECO:0000256" key="18">
    <source>
        <dbReference type="ARBA" id="ARBA00041776"/>
    </source>
</evidence>
<dbReference type="CDD" id="cd00075">
    <property type="entry name" value="HATPase"/>
    <property type="match status" value="1"/>
</dbReference>
<dbReference type="GO" id="GO:0016301">
    <property type="term" value="F:kinase activity"/>
    <property type="evidence" value="ECO:0007669"/>
    <property type="project" value="UniProtKB-KW"/>
</dbReference>
<name>A0ABT1LIN0_9HYPH</name>
<comment type="subcellular location">
    <subcellularLocation>
        <location evidence="4">Membrane</location>
    </subcellularLocation>
</comment>
<dbReference type="InterPro" id="IPR005467">
    <property type="entry name" value="His_kinase_dom"/>
</dbReference>
<dbReference type="Gene3D" id="1.10.287.130">
    <property type="match status" value="1"/>
</dbReference>
<evidence type="ECO:0000256" key="16">
    <source>
        <dbReference type="ARBA" id="ARBA00023211"/>
    </source>
</evidence>
<keyword evidence="6" id="KW-0597">Phosphoprotein</keyword>
<keyword evidence="13" id="KW-0904">Protein phosphatase</keyword>
<keyword evidence="19" id="KW-0472">Membrane</keyword>
<protein>
    <recommendedName>
        <fullName evidence="17">Signal transduction histidine-protein kinase/phosphatase MprB</fullName>
        <ecNumber evidence="5">2.7.13.3</ecNumber>
    </recommendedName>
    <alternativeName>
        <fullName evidence="18">Mycobacterial persistence regulator B</fullName>
    </alternativeName>
</protein>
<keyword evidence="19" id="KW-0812">Transmembrane</keyword>
<comment type="cofactor">
    <cofactor evidence="3">
        <name>Mg(2+)</name>
        <dbReference type="ChEBI" id="CHEBI:18420"/>
    </cofactor>
</comment>
<dbReference type="InterPro" id="IPR003594">
    <property type="entry name" value="HATPase_dom"/>
</dbReference>
<comment type="catalytic activity">
    <reaction evidence="1">
        <text>ATP + protein L-histidine = ADP + protein N-phospho-L-histidine.</text>
        <dbReference type="EC" id="2.7.13.3"/>
    </reaction>
</comment>
<proteinExistence type="predicted"/>
<dbReference type="SUPFAM" id="SSF55874">
    <property type="entry name" value="ATPase domain of HSP90 chaperone/DNA topoisomerase II/histidine kinase"/>
    <property type="match status" value="1"/>
</dbReference>
<evidence type="ECO:0000256" key="8">
    <source>
        <dbReference type="ARBA" id="ARBA00022741"/>
    </source>
</evidence>
<evidence type="ECO:0000256" key="15">
    <source>
        <dbReference type="ARBA" id="ARBA00023016"/>
    </source>
</evidence>
<keyword evidence="14" id="KW-0902">Two-component regulatory system</keyword>
<evidence type="ECO:0000256" key="6">
    <source>
        <dbReference type="ARBA" id="ARBA00022553"/>
    </source>
</evidence>
<keyword evidence="9 22" id="KW-0418">Kinase</keyword>
<keyword evidence="12" id="KW-0460">Magnesium</keyword>
<dbReference type="Proteomes" id="UP001205890">
    <property type="component" value="Unassembled WGS sequence"/>
</dbReference>
<organism evidence="22 23">
    <name type="scientific">Alsobacter ponti</name>
    <dbReference type="NCBI Taxonomy" id="2962936"/>
    <lineage>
        <taxon>Bacteria</taxon>
        <taxon>Pseudomonadati</taxon>
        <taxon>Pseudomonadota</taxon>
        <taxon>Alphaproteobacteria</taxon>
        <taxon>Hyphomicrobiales</taxon>
        <taxon>Alsobacteraceae</taxon>
        <taxon>Alsobacter</taxon>
    </lineage>
</organism>
<evidence type="ECO:0000256" key="14">
    <source>
        <dbReference type="ARBA" id="ARBA00023012"/>
    </source>
</evidence>
<dbReference type="InterPro" id="IPR036890">
    <property type="entry name" value="HATPase_C_sf"/>
</dbReference>
<keyword evidence="11" id="KW-0067">ATP-binding</keyword>
<evidence type="ECO:0000256" key="9">
    <source>
        <dbReference type="ARBA" id="ARBA00022777"/>
    </source>
</evidence>
<dbReference type="InterPro" id="IPR050980">
    <property type="entry name" value="2C_sensor_his_kinase"/>
</dbReference>
<keyword evidence="8" id="KW-0547">Nucleotide-binding</keyword>
<keyword evidence="19" id="KW-1133">Transmembrane helix</keyword>
<feature type="transmembrane region" description="Helical" evidence="19">
    <location>
        <begin position="142"/>
        <end position="161"/>
    </location>
</feature>
<dbReference type="Gene3D" id="3.30.565.10">
    <property type="entry name" value="Histidine kinase-like ATPase, C-terminal domain"/>
    <property type="match status" value="1"/>
</dbReference>
<keyword evidence="10" id="KW-0378">Hydrolase</keyword>
<dbReference type="PROSITE" id="PS50109">
    <property type="entry name" value="HIS_KIN"/>
    <property type="match status" value="1"/>
</dbReference>
<dbReference type="PANTHER" id="PTHR44936:SF9">
    <property type="entry name" value="SENSOR PROTEIN CREC"/>
    <property type="match status" value="1"/>
</dbReference>
<evidence type="ECO:0000256" key="12">
    <source>
        <dbReference type="ARBA" id="ARBA00022842"/>
    </source>
</evidence>
<evidence type="ECO:0000256" key="1">
    <source>
        <dbReference type="ARBA" id="ARBA00000085"/>
    </source>
</evidence>
<evidence type="ECO:0000259" key="21">
    <source>
        <dbReference type="PROSITE" id="PS50885"/>
    </source>
</evidence>
<evidence type="ECO:0000256" key="2">
    <source>
        <dbReference type="ARBA" id="ARBA00001936"/>
    </source>
</evidence>
<gene>
    <name evidence="22" type="ORF">NK718_20910</name>
</gene>
<dbReference type="InterPro" id="IPR004358">
    <property type="entry name" value="Sig_transdc_His_kin-like_C"/>
</dbReference>
<dbReference type="PANTHER" id="PTHR44936">
    <property type="entry name" value="SENSOR PROTEIN CREC"/>
    <property type="match status" value="1"/>
</dbReference>